<feature type="transmembrane region" description="Helical" evidence="1">
    <location>
        <begin position="32"/>
        <end position="50"/>
    </location>
</feature>
<sequence length="65" mass="7742">MKYLKFTQYAYLIAGILFAFDAYQRYQEGETNKAYISIGFAAVGVFMFFFRRNFGKKFQEQNKKP</sequence>
<dbReference type="EMBL" id="SJPE01000002">
    <property type="protein sequence ID" value="TBX70609.1"/>
    <property type="molecule type" value="Genomic_DNA"/>
</dbReference>
<organism evidence="2 3">
    <name type="scientific">Flavobacterium silvisoli</name>
    <dbReference type="NCBI Taxonomy" id="2529433"/>
    <lineage>
        <taxon>Bacteria</taxon>
        <taxon>Pseudomonadati</taxon>
        <taxon>Bacteroidota</taxon>
        <taxon>Flavobacteriia</taxon>
        <taxon>Flavobacteriales</taxon>
        <taxon>Flavobacteriaceae</taxon>
        <taxon>Flavobacterium</taxon>
    </lineage>
</organism>
<feature type="transmembrane region" description="Helical" evidence="1">
    <location>
        <begin position="9"/>
        <end position="26"/>
    </location>
</feature>
<comment type="caution">
    <text evidence="2">The sequence shown here is derived from an EMBL/GenBank/DDBJ whole genome shotgun (WGS) entry which is preliminary data.</text>
</comment>
<proteinExistence type="predicted"/>
<dbReference type="AlphaFoldDB" id="A0A4V2L5G7"/>
<reference evidence="2 3" key="1">
    <citation type="submission" date="2019-02" db="EMBL/GenBank/DDBJ databases">
        <title>Flavobacterium sp. RD-2-33 isolated from forest soil.</title>
        <authorList>
            <person name="Chaudhary D.K."/>
        </authorList>
    </citation>
    <scope>NUCLEOTIDE SEQUENCE [LARGE SCALE GENOMIC DNA]</scope>
    <source>
        <strain evidence="2 3">RD-2-33</strain>
    </source>
</reference>
<dbReference type="Proteomes" id="UP000293300">
    <property type="component" value="Unassembled WGS sequence"/>
</dbReference>
<evidence type="ECO:0000313" key="2">
    <source>
        <dbReference type="EMBL" id="TBX70609.1"/>
    </source>
</evidence>
<keyword evidence="3" id="KW-1185">Reference proteome</keyword>
<evidence type="ECO:0000313" key="3">
    <source>
        <dbReference type="Proteomes" id="UP000293300"/>
    </source>
</evidence>
<name>A0A4V2L5G7_9FLAO</name>
<gene>
    <name evidence="2" type="ORF">EZL74_02735</name>
</gene>
<accession>A0A4V2L5G7</accession>
<keyword evidence="1" id="KW-0812">Transmembrane</keyword>
<dbReference type="OrthoDB" id="1151040at2"/>
<protein>
    <submittedName>
        <fullName evidence="2">Uncharacterized protein</fullName>
    </submittedName>
</protein>
<evidence type="ECO:0000256" key="1">
    <source>
        <dbReference type="SAM" id="Phobius"/>
    </source>
</evidence>
<keyword evidence="1" id="KW-1133">Transmembrane helix</keyword>
<dbReference type="RefSeq" id="WP_131475060.1">
    <property type="nucleotide sequence ID" value="NZ_SJPE01000002.1"/>
</dbReference>
<keyword evidence="1" id="KW-0472">Membrane</keyword>